<keyword evidence="7 8" id="KW-0460">Magnesium</keyword>
<evidence type="ECO:0000256" key="4">
    <source>
        <dbReference type="ARBA" id="ARBA00022723"/>
    </source>
</evidence>
<gene>
    <name evidence="8" type="primary">ydiU</name>
    <name evidence="8" type="synonym">selO</name>
    <name evidence="9" type="ORF">F0A17_08380</name>
</gene>
<dbReference type="GO" id="GO:0005524">
    <property type="term" value="F:ATP binding"/>
    <property type="evidence" value="ECO:0007669"/>
    <property type="project" value="UniProtKB-UniRule"/>
</dbReference>
<comment type="catalytic activity">
    <reaction evidence="8">
        <text>L-seryl-[protein] + UTP = O-(5'-uridylyl)-L-seryl-[protein] + diphosphate</text>
        <dbReference type="Rhea" id="RHEA:64604"/>
        <dbReference type="Rhea" id="RHEA-COMP:9863"/>
        <dbReference type="Rhea" id="RHEA-COMP:16635"/>
        <dbReference type="ChEBI" id="CHEBI:29999"/>
        <dbReference type="ChEBI" id="CHEBI:33019"/>
        <dbReference type="ChEBI" id="CHEBI:46398"/>
        <dbReference type="ChEBI" id="CHEBI:156051"/>
    </reaction>
</comment>
<dbReference type="EC" id="2.7.7.-" evidence="8"/>
<comment type="catalytic activity">
    <reaction evidence="8">
        <text>L-threonyl-[protein] + ATP = 3-O-(5'-adenylyl)-L-threonyl-[protein] + diphosphate</text>
        <dbReference type="Rhea" id="RHEA:54292"/>
        <dbReference type="Rhea" id="RHEA-COMP:11060"/>
        <dbReference type="Rhea" id="RHEA-COMP:13847"/>
        <dbReference type="ChEBI" id="CHEBI:30013"/>
        <dbReference type="ChEBI" id="CHEBI:30616"/>
        <dbReference type="ChEBI" id="CHEBI:33019"/>
        <dbReference type="ChEBI" id="CHEBI:138113"/>
        <dbReference type="EC" id="2.7.7.108"/>
    </reaction>
</comment>
<evidence type="ECO:0000256" key="8">
    <source>
        <dbReference type="HAMAP-Rule" id="MF_00692"/>
    </source>
</evidence>
<dbReference type="RefSeq" id="WP_149327890.1">
    <property type="nucleotide sequence ID" value="NZ_VTPY01000003.1"/>
</dbReference>
<evidence type="ECO:0000256" key="3">
    <source>
        <dbReference type="ARBA" id="ARBA00022695"/>
    </source>
</evidence>
<feature type="binding site" evidence="8">
    <location>
        <position position="251"/>
    </location>
    <ligand>
        <name>Mg(2+)</name>
        <dbReference type="ChEBI" id="CHEBI:18420"/>
    </ligand>
</feature>
<dbReference type="GO" id="GO:0030145">
    <property type="term" value="F:manganese ion binding"/>
    <property type="evidence" value="ECO:0007669"/>
    <property type="project" value="UniProtKB-UniRule"/>
</dbReference>
<evidence type="ECO:0000256" key="1">
    <source>
        <dbReference type="ARBA" id="ARBA00009747"/>
    </source>
</evidence>
<keyword evidence="8" id="KW-0464">Manganese</keyword>
<evidence type="ECO:0000256" key="7">
    <source>
        <dbReference type="ARBA" id="ARBA00022842"/>
    </source>
</evidence>
<proteinExistence type="inferred from homology"/>
<dbReference type="NCBIfam" id="NF000658">
    <property type="entry name" value="PRK00029.1"/>
    <property type="match status" value="1"/>
</dbReference>
<keyword evidence="6 8" id="KW-0067">ATP-binding</keyword>
<comment type="function">
    <text evidence="8">Nucleotidyltransferase involved in the post-translational modification of proteins. It can catalyze the addition of adenosine monophosphate (AMP) or uridine monophosphate (UMP) to a protein, resulting in modifications known as AMPylation and UMPylation.</text>
</comment>
<accession>A0A7V7KI24</accession>
<comment type="catalytic activity">
    <reaction evidence="8">
        <text>L-histidyl-[protein] + UTP = N(tele)-(5'-uridylyl)-L-histidyl-[protein] + diphosphate</text>
        <dbReference type="Rhea" id="RHEA:83891"/>
        <dbReference type="Rhea" id="RHEA-COMP:9745"/>
        <dbReference type="Rhea" id="RHEA-COMP:20239"/>
        <dbReference type="ChEBI" id="CHEBI:29979"/>
        <dbReference type="ChEBI" id="CHEBI:33019"/>
        <dbReference type="ChEBI" id="CHEBI:46398"/>
        <dbReference type="ChEBI" id="CHEBI:233474"/>
    </reaction>
</comment>
<feature type="binding site" evidence="8">
    <location>
        <position position="121"/>
    </location>
    <ligand>
        <name>ATP</name>
        <dbReference type="ChEBI" id="CHEBI:30616"/>
    </ligand>
</feature>
<protein>
    <recommendedName>
        <fullName evidence="8">Protein nucleotidyltransferase YdiU</fullName>
        <ecNumber evidence="8">2.7.7.-</ecNumber>
    </recommendedName>
    <alternativeName>
        <fullName evidence="8">Protein adenylyltransferase YdiU</fullName>
        <ecNumber evidence="8">2.7.7.108</ecNumber>
    </alternativeName>
    <alternativeName>
        <fullName evidence="8">Protein uridylyltransferase YdiU</fullName>
        <ecNumber evidence="8">2.7.7.-</ecNumber>
    </alternativeName>
</protein>
<comment type="similarity">
    <text evidence="1 8">Belongs to the SELO family.</text>
</comment>
<dbReference type="Pfam" id="PF02696">
    <property type="entry name" value="SelO"/>
    <property type="match status" value="1"/>
</dbReference>
<feature type="binding site" evidence="8">
    <location>
        <position position="109"/>
    </location>
    <ligand>
        <name>ATP</name>
        <dbReference type="ChEBI" id="CHEBI:30616"/>
    </ligand>
</feature>
<evidence type="ECO:0000256" key="2">
    <source>
        <dbReference type="ARBA" id="ARBA00022679"/>
    </source>
</evidence>
<dbReference type="AlphaFoldDB" id="A0A7V7KI24"/>
<evidence type="ECO:0000313" key="10">
    <source>
        <dbReference type="Proteomes" id="UP000486760"/>
    </source>
</evidence>
<feature type="active site" description="Proton acceptor" evidence="8">
    <location>
        <position position="250"/>
    </location>
</feature>
<feature type="binding site" evidence="8">
    <location>
        <position position="179"/>
    </location>
    <ligand>
        <name>ATP</name>
        <dbReference type="ChEBI" id="CHEBI:30616"/>
    </ligand>
</feature>
<name>A0A7V7KI24_9GAMM</name>
<comment type="catalytic activity">
    <reaction evidence="8">
        <text>L-tyrosyl-[protein] + UTP = O-(5'-uridylyl)-L-tyrosyl-[protein] + diphosphate</text>
        <dbReference type="Rhea" id="RHEA:83887"/>
        <dbReference type="Rhea" id="RHEA-COMP:10136"/>
        <dbReference type="Rhea" id="RHEA-COMP:20238"/>
        <dbReference type="ChEBI" id="CHEBI:33019"/>
        <dbReference type="ChEBI" id="CHEBI:46398"/>
        <dbReference type="ChEBI" id="CHEBI:46858"/>
        <dbReference type="ChEBI" id="CHEBI:90602"/>
    </reaction>
</comment>
<dbReference type="HAMAP" id="MF_00692">
    <property type="entry name" value="SelO"/>
    <property type="match status" value="1"/>
</dbReference>
<organism evidence="9 10">
    <name type="scientific">Billgrantia pellis</name>
    <dbReference type="NCBI Taxonomy" id="2606936"/>
    <lineage>
        <taxon>Bacteria</taxon>
        <taxon>Pseudomonadati</taxon>
        <taxon>Pseudomonadota</taxon>
        <taxon>Gammaproteobacteria</taxon>
        <taxon>Oceanospirillales</taxon>
        <taxon>Halomonadaceae</taxon>
        <taxon>Billgrantia</taxon>
    </lineage>
</organism>
<sequence length="492" mass="54902">MFPAFTPRYSRLPERFYERFEPVPVQEPRLVAFNRELAQALGFDLAAFDAEEAAVGFSGNVVPRGAEPLAQAYAGHQFGGFVPRLGDGRAVLLGEVTDREGRLRDIQLKGAGRTPFSRGGDGRSPLGPVLREYLVSEAMHAMGIPSTRALAAVTTGEHVVRGIPEPGAILTRVAASHIRVGTFQYFAARGDMDGVRVLADHAIERHYPELAEREGSERYLGLLEAVQTRQAALIAKWMGVGFIHGVMNTDNTSISGETLDFGPCAFMEQYDPKMVFSSIDEGGRYAYTNQPWIAQWNLARLAETLLPLIDADSERAVGVATELLERFPDRYEAEWLTVMRAKLGLEREETGDRTLIESLLDAMHKGRADFTQAFRHLAHAADSREGDTAFGELFERPEVAEGWLASWRERLTQEPLSEGERARRMRMANPAFIPRNHRVQQALTAAMDEDDFGPFETLLEIVTRPFDDQPGREEYARPAEPTERVFRTFCGT</sequence>
<dbReference type="EMBL" id="VTPY01000003">
    <property type="protein sequence ID" value="KAA0012936.1"/>
    <property type="molecule type" value="Genomic_DNA"/>
</dbReference>
<keyword evidence="4 8" id="KW-0479">Metal-binding</keyword>
<feature type="binding site" evidence="8">
    <location>
        <position position="260"/>
    </location>
    <ligand>
        <name>Mg(2+)</name>
        <dbReference type="ChEBI" id="CHEBI:18420"/>
    </ligand>
</feature>
<evidence type="ECO:0000313" key="9">
    <source>
        <dbReference type="EMBL" id="KAA0012936.1"/>
    </source>
</evidence>
<feature type="binding site" evidence="8">
    <location>
        <position position="260"/>
    </location>
    <ligand>
        <name>ATP</name>
        <dbReference type="ChEBI" id="CHEBI:30616"/>
    </ligand>
</feature>
<comment type="catalytic activity">
    <reaction evidence="8">
        <text>L-seryl-[protein] + ATP = 3-O-(5'-adenylyl)-L-seryl-[protein] + diphosphate</text>
        <dbReference type="Rhea" id="RHEA:58120"/>
        <dbReference type="Rhea" id="RHEA-COMP:9863"/>
        <dbReference type="Rhea" id="RHEA-COMP:15073"/>
        <dbReference type="ChEBI" id="CHEBI:29999"/>
        <dbReference type="ChEBI" id="CHEBI:30616"/>
        <dbReference type="ChEBI" id="CHEBI:33019"/>
        <dbReference type="ChEBI" id="CHEBI:142516"/>
        <dbReference type="EC" id="2.7.7.108"/>
    </reaction>
</comment>
<dbReference type="Proteomes" id="UP000486760">
    <property type="component" value="Unassembled WGS sequence"/>
</dbReference>
<feature type="binding site" evidence="8">
    <location>
        <position position="89"/>
    </location>
    <ligand>
        <name>ATP</name>
        <dbReference type="ChEBI" id="CHEBI:30616"/>
    </ligand>
</feature>
<feature type="binding site" evidence="8">
    <location>
        <position position="172"/>
    </location>
    <ligand>
        <name>ATP</name>
        <dbReference type="ChEBI" id="CHEBI:30616"/>
    </ligand>
</feature>
<reference evidence="9 10" key="1">
    <citation type="submission" date="2019-08" db="EMBL/GenBank/DDBJ databases">
        <title>Bioinformatics analysis of the strain L3 and L5.</title>
        <authorList>
            <person name="Li X."/>
        </authorList>
    </citation>
    <scope>NUCLEOTIDE SEQUENCE [LARGE SCALE GENOMIC DNA]</scope>
    <source>
        <strain evidence="9 10">L5</strain>
    </source>
</reference>
<keyword evidence="10" id="KW-1185">Reference proteome</keyword>
<evidence type="ECO:0000256" key="5">
    <source>
        <dbReference type="ARBA" id="ARBA00022741"/>
    </source>
</evidence>
<comment type="cofactor">
    <cofactor evidence="8">
        <name>Mg(2+)</name>
        <dbReference type="ChEBI" id="CHEBI:18420"/>
    </cofactor>
    <cofactor evidence="8">
        <name>Mn(2+)</name>
        <dbReference type="ChEBI" id="CHEBI:29035"/>
    </cofactor>
</comment>
<dbReference type="GO" id="GO:0000287">
    <property type="term" value="F:magnesium ion binding"/>
    <property type="evidence" value="ECO:0007669"/>
    <property type="project" value="UniProtKB-UniRule"/>
</dbReference>
<evidence type="ECO:0000256" key="6">
    <source>
        <dbReference type="ARBA" id="ARBA00022840"/>
    </source>
</evidence>
<comment type="catalytic activity">
    <reaction evidence="8">
        <text>L-tyrosyl-[protein] + ATP = O-(5'-adenylyl)-L-tyrosyl-[protein] + diphosphate</text>
        <dbReference type="Rhea" id="RHEA:54288"/>
        <dbReference type="Rhea" id="RHEA-COMP:10136"/>
        <dbReference type="Rhea" id="RHEA-COMP:13846"/>
        <dbReference type="ChEBI" id="CHEBI:30616"/>
        <dbReference type="ChEBI" id="CHEBI:33019"/>
        <dbReference type="ChEBI" id="CHEBI:46858"/>
        <dbReference type="ChEBI" id="CHEBI:83624"/>
        <dbReference type="EC" id="2.7.7.108"/>
    </reaction>
</comment>
<keyword evidence="5 8" id="KW-0547">Nucleotide-binding</keyword>
<dbReference type="GO" id="GO:0070733">
    <property type="term" value="F:AMPylase activity"/>
    <property type="evidence" value="ECO:0007669"/>
    <property type="project" value="UniProtKB-EC"/>
</dbReference>
<feature type="binding site" evidence="8">
    <location>
        <position position="86"/>
    </location>
    <ligand>
        <name>ATP</name>
        <dbReference type="ChEBI" id="CHEBI:30616"/>
    </ligand>
</feature>
<keyword evidence="2 8" id="KW-0808">Transferase</keyword>
<feature type="binding site" evidence="8">
    <location>
        <position position="122"/>
    </location>
    <ligand>
        <name>ATP</name>
        <dbReference type="ChEBI" id="CHEBI:30616"/>
    </ligand>
</feature>
<dbReference type="InterPro" id="IPR003846">
    <property type="entry name" value="SelO"/>
</dbReference>
<feature type="binding site" evidence="8">
    <location>
        <position position="88"/>
    </location>
    <ligand>
        <name>ATP</name>
        <dbReference type="ChEBI" id="CHEBI:30616"/>
    </ligand>
</feature>
<comment type="caution">
    <text evidence="9">The sequence shown here is derived from an EMBL/GenBank/DDBJ whole genome shotgun (WGS) entry which is preliminary data.</text>
</comment>
<dbReference type="PANTHER" id="PTHR32057:SF14">
    <property type="entry name" value="PROTEIN ADENYLYLTRANSFERASE SELO, MITOCHONDRIAL"/>
    <property type="match status" value="1"/>
</dbReference>
<keyword evidence="3 8" id="KW-0548">Nucleotidyltransferase</keyword>
<dbReference type="PANTHER" id="PTHR32057">
    <property type="entry name" value="PROTEIN ADENYLYLTRANSFERASE SELO, MITOCHONDRIAL"/>
    <property type="match status" value="1"/>
</dbReference>
<dbReference type="EC" id="2.7.7.108" evidence="8"/>